<protein>
    <submittedName>
        <fullName evidence="1">Uncharacterized protein</fullName>
    </submittedName>
</protein>
<accession>A0ACB9CB65</accession>
<gene>
    <name evidence="1" type="ORF">L1987_62689</name>
</gene>
<keyword evidence="2" id="KW-1185">Reference proteome</keyword>
<proteinExistence type="predicted"/>
<evidence type="ECO:0000313" key="1">
    <source>
        <dbReference type="EMBL" id="KAI3731501.1"/>
    </source>
</evidence>
<dbReference type="Proteomes" id="UP001056120">
    <property type="component" value="Linkage Group LG21"/>
</dbReference>
<reference evidence="1 2" key="2">
    <citation type="journal article" date="2022" name="Mol. Ecol. Resour.">
        <title>The genomes of chicory, endive, great burdock and yacon provide insights into Asteraceae paleo-polyploidization history and plant inulin production.</title>
        <authorList>
            <person name="Fan W."/>
            <person name="Wang S."/>
            <person name="Wang H."/>
            <person name="Wang A."/>
            <person name="Jiang F."/>
            <person name="Liu H."/>
            <person name="Zhao H."/>
            <person name="Xu D."/>
            <person name="Zhang Y."/>
        </authorList>
    </citation>
    <scope>NUCLEOTIDE SEQUENCE [LARGE SCALE GENOMIC DNA]</scope>
    <source>
        <strain evidence="2">cv. Yunnan</strain>
        <tissue evidence="1">Leaves</tissue>
    </source>
</reference>
<name>A0ACB9CB65_9ASTR</name>
<organism evidence="1 2">
    <name type="scientific">Smallanthus sonchifolius</name>
    <dbReference type="NCBI Taxonomy" id="185202"/>
    <lineage>
        <taxon>Eukaryota</taxon>
        <taxon>Viridiplantae</taxon>
        <taxon>Streptophyta</taxon>
        <taxon>Embryophyta</taxon>
        <taxon>Tracheophyta</taxon>
        <taxon>Spermatophyta</taxon>
        <taxon>Magnoliopsida</taxon>
        <taxon>eudicotyledons</taxon>
        <taxon>Gunneridae</taxon>
        <taxon>Pentapetalae</taxon>
        <taxon>asterids</taxon>
        <taxon>campanulids</taxon>
        <taxon>Asterales</taxon>
        <taxon>Asteraceae</taxon>
        <taxon>Asteroideae</taxon>
        <taxon>Heliantheae alliance</taxon>
        <taxon>Millerieae</taxon>
        <taxon>Smallanthus</taxon>
    </lineage>
</organism>
<evidence type="ECO:0000313" key="2">
    <source>
        <dbReference type="Proteomes" id="UP001056120"/>
    </source>
</evidence>
<dbReference type="EMBL" id="CM042038">
    <property type="protein sequence ID" value="KAI3731501.1"/>
    <property type="molecule type" value="Genomic_DNA"/>
</dbReference>
<reference evidence="2" key="1">
    <citation type="journal article" date="2022" name="Mol. Ecol. Resour.">
        <title>The genomes of chicory, endive, great burdock and yacon provide insights into Asteraceae palaeo-polyploidization history and plant inulin production.</title>
        <authorList>
            <person name="Fan W."/>
            <person name="Wang S."/>
            <person name="Wang H."/>
            <person name="Wang A."/>
            <person name="Jiang F."/>
            <person name="Liu H."/>
            <person name="Zhao H."/>
            <person name="Xu D."/>
            <person name="Zhang Y."/>
        </authorList>
    </citation>
    <scope>NUCLEOTIDE SEQUENCE [LARGE SCALE GENOMIC DNA]</scope>
    <source>
        <strain evidence="2">cv. Yunnan</strain>
    </source>
</reference>
<comment type="caution">
    <text evidence="1">The sequence shown here is derived from an EMBL/GenBank/DDBJ whole genome shotgun (WGS) entry which is preliminary data.</text>
</comment>
<sequence>MNRKLSRLVGSGFYTEALSLFSNLHFQSHPLNHFTFPFLLKACSKLQLVSHGEMLHAHLTKTGFNSDIYTATSLTDMYMKLQFLPSALKVFDEMSEPNTTSINTVLSGFSQNGSYKESFDVFKRFSEYKFRPDSVTIASLLSGCDIAVKDGQQVHCWAVKIGVETDIYVATSLITMYSNCKQPLTASTVFEQILQKTVACCNAYLTGLLQNRAPERAFKVFPQMLQQSAHDPNTVTFVCMLSACSVTKNFKFGLQIHGLLVRVGLALDLLVGTALLDMYSKCGYWHRAYDVFKELCNIRSLITWNAMISGMMLNGESESAIGLFMMLESNGLKPDSATWNIMINGLTNLGKPDEAFLLFRKMQSTGEPMSMKSLTSLLSACASISSLTSGREIHGYVVRRNMNKDDIVATAVISMYMKCGRSSWAFLVFDQFEIKPSDPVIWNAMISGYGRNGESEAAFDMFEWMQKENVKPNSSTFNCVLSVCSHAGKVEKGLEFFRLMKRYNVVPTSEHYACLVDILGRYGNIDEARGLLATIPEVSGSVLDSLIGACNFHSDVTTGEEMARLLADLDPENPIPFVILSNIYAREGRWKDVEDLRNEMDRKGLKKISGFTSLSLR</sequence>